<dbReference type="Pfam" id="PF02558">
    <property type="entry name" value="ApbA"/>
    <property type="match status" value="1"/>
</dbReference>
<evidence type="ECO:0000256" key="10">
    <source>
        <dbReference type="ARBA" id="ARBA00048793"/>
    </source>
</evidence>
<dbReference type="PANTHER" id="PTHR21708">
    <property type="entry name" value="PROBABLE 2-DEHYDROPANTOATE 2-REDUCTASE"/>
    <property type="match status" value="1"/>
</dbReference>
<dbReference type="FunFam" id="1.10.1040.10:FF:000017">
    <property type="entry name" value="2-dehydropantoate 2-reductase"/>
    <property type="match status" value="1"/>
</dbReference>
<evidence type="ECO:0000256" key="1">
    <source>
        <dbReference type="ARBA" id="ARBA00002919"/>
    </source>
</evidence>
<proteinExistence type="inferred from homology"/>
<dbReference type="GO" id="GO:0008677">
    <property type="term" value="F:2-dehydropantoate 2-reductase activity"/>
    <property type="evidence" value="ECO:0007669"/>
    <property type="project" value="UniProtKB-EC"/>
</dbReference>
<keyword evidence="6 11" id="KW-0566">Pantothenate biosynthesis</keyword>
<dbReference type="EC" id="1.1.1.169" evidence="4 11"/>
<dbReference type="InterPro" id="IPR036291">
    <property type="entry name" value="NAD(P)-bd_dom_sf"/>
</dbReference>
<dbReference type="UniPathway" id="UPA00028">
    <property type="reaction ID" value="UER00004"/>
</dbReference>
<evidence type="ECO:0000256" key="8">
    <source>
        <dbReference type="ARBA" id="ARBA00023002"/>
    </source>
</evidence>
<dbReference type="InterPro" id="IPR013752">
    <property type="entry name" value="KPA_reductase"/>
</dbReference>
<evidence type="ECO:0000313" key="14">
    <source>
        <dbReference type="EMBL" id="SDD22056.1"/>
    </source>
</evidence>
<evidence type="ECO:0000256" key="3">
    <source>
        <dbReference type="ARBA" id="ARBA00007870"/>
    </source>
</evidence>
<dbReference type="InterPro" id="IPR013328">
    <property type="entry name" value="6PGD_dom2"/>
</dbReference>
<dbReference type="NCBIfam" id="TIGR00745">
    <property type="entry name" value="apbA_panE"/>
    <property type="match status" value="1"/>
</dbReference>
<dbReference type="AlphaFoldDB" id="A0A1G6T0L3"/>
<gene>
    <name evidence="14" type="ORF">SAMN04487779_1005221</name>
</gene>
<evidence type="ECO:0000256" key="4">
    <source>
        <dbReference type="ARBA" id="ARBA00013014"/>
    </source>
</evidence>
<comment type="function">
    <text evidence="1 11">Catalyzes the NADPH-dependent reduction of ketopantoate into pantoic acid.</text>
</comment>
<comment type="catalytic activity">
    <reaction evidence="10 11">
        <text>(R)-pantoate + NADP(+) = 2-dehydropantoate + NADPH + H(+)</text>
        <dbReference type="Rhea" id="RHEA:16233"/>
        <dbReference type="ChEBI" id="CHEBI:11561"/>
        <dbReference type="ChEBI" id="CHEBI:15378"/>
        <dbReference type="ChEBI" id="CHEBI:15980"/>
        <dbReference type="ChEBI" id="CHEBI:57783"/>
        <dbReference type="ChEBI" id="CHEBI:58349"/>
        <dbReference type="EC" id="1.1.1.169"/>
    </reaction>
</comment>
<keyword evidence="15" id="KW-1185">Reference proteome</keyword>
<name>A0A1G6T0L3_9PROT</name>
<dbReference type="InterPro" id="IPR003710">
    <property type="entry name" value="ApbA"/>
</dbReference>
<evidence type="ECO:0000256" key="7">
    <source>
        <dbReference type="ARBA" id="ARBA00022857"/>
    </source>
</evidence>
<dbReference type="InterPro" id="IPR013332">
    <property type="entry name" value="KPR_N"/>
</dbReference>
<accession>A0A1G6T0L3</accession>
<dbReference type="STRING" id="938405.SAMN02927895_02349"/>
<dbReference type="RefSeq" id="WP_090663459.1">
    <property type="nucleotide sequence ID" value="NZ_FMZX01000005.1"/>
</dbReference>
<dbReference type="Proteomes" id="UP000198925">
    <property type="component" value="Unassembled WGS sequence"/>
</dbReference>
<dbReference type="GO" id="GO:0005737">
    <property type="term" value="C:cytoplasm"/>
    <property type="evidence" value="ECO:0007669"/>
    <property type="project" value="TreeGrafter"/>
</dbReference>
<organism evidence="14 15">
    <name type="scientific">Belnapia rosea</name>
    <dbReference type="NCBI Taxonomy" id="938405"/>
    <lineage>
        <taxon>Bacteria</taxon>
        <taxon>Pseudomonadati</taxon>
        <taxon>Pseudomonadota</taxon>
        <taxon>Alphaproteobacteria</taxon>
        <taxon>Acetobacterales</taxon>
        <taxon>Roseomonadaceae</taxon>
        <taxon>Belnapia</taxon>
    </lineage>
</organism>
<sequence length="309" mass="31730">MRILVLGAGAIGGYYGSHLAGAGGEVQFLVRERCAAQLARDGLVVVSRGEESRRPAATLLAGGVAAPFDLVLLTCKAYDLDGAIEAIAPAVGPGTVVLPLLNGLAHFDALDARFGAERVLGGACYIAASLAPDGTIRHFSPGDLLILGARTGGTPWQVEALSDLFARTTVNARSSGAILQELWEKWCMLAAGAALTCLMRGTVGEIMATEAGGRIAEAMMAECTAVAAAAGHAPRPASAGQTRRQLTDPASRWAASMMRDIEQGAARLEAEAILGDLIHRGAAYGLALPLLSAAHCQLQVHGARAAATS</sequence>
<keyword evidence="8 11" id="KW-0560">Oxidoreductase</keyword>
<evidence type="ECO:0000256" key="2">
    <source>
        <dbReference type="ARBA" id="ARBA00004994"/>
    </source>
</evidence>
<keyword evidence="7 11" id="KW-0521">NADP</keyword>
<dbReference type="FunFam" id="3.40.50.720:FF:000307">
    <property type="entry name" value="2-dehydropantoate 2-reductase"/>
    <property type="match status" value="1"/>
</dbReference>
<evidence type="ECO:0000256" key="6">
    <source>
        <dbReference type="ARBA" id="ARBA00022655"/>
    </source>
</evidence>
<evidence type="ECO:0000256" key="5">
    <source>
        <dbReference type="ARBA" id="ARBA00019465"/>
    </source>
</evidence>
<evidence type="ECO:0000313" key="15">
    <source>
        <dbReference type="Proteomes" id="UP000198925"/>
    </source>
</evidence>
<feature type="domain" description="Ketopantoate reductase N-terminal" evidence="12">
    <location>
        <begin position="3"/>
        <end position="144"/>
    </location>
</feature>
<comment type="pathway">
    <text evidence="2 11">Cofactor biosynthesis; (R)-pantothenate biosynthesis; (R)-pantoate from 3-methyl-2-oxobutanoate: step 2/2.</text>
</comment>
<evidence type="ECO:0000256" key="11">
    <source>
        <dbReference type="RuleBase" id="RU362068"/>
    </source>
</evidence>
<dbReference type="SUPFAM" id="SSF48179">
    <property type="entry name" value="6-phosphogluconate dehydrogenase C-terminal domain-like"/>
    <property type="match status" value="1"/>
</dbReference>
<dbReference type="Pfam" id="PF08546">
    <property type="entry name" value="ApbA_C"/>
    <property type="match status" value="1"/>
</dbReference>
<dbReference type="Gene3D" id="3.40.50.720">
    <property type="entry name" value="NAD(P)-binding Rossmann-like Domain"/>
    <property type="match status" value="1"/>
</dbReference>
<dbReference type="Gene3D" id="1.10.1040.10">
    <property type="entry name" value="N-(1-d-carboxylethyl)-l-norvaline Dehydrogenase, domain 2"/>
    <property type="match status" value="1"/>
</dbReference>
<protein>
    <recommendedName>
        <fullName evidence="5 11">2-dehydropantoate 2-reductase</fullName>
        <ecNumber evidence="4 11">1.1.1.169</ecNumber>
    </recommendedName>
    <alternativeName>
        <fullName evidence="9 11">Ketopantoate reductase</fullName>
    </alternativeName>
</protein>
<reference evidence="14 15" key="1">
    <citation type="submission" date="2016-10" db="EMBL/GenBank/DDBJ databases">
        <authorList>
            <person name="de Groot N.N."/>
        </authorList>
    </citation>
    <scope>NUCLEOTIDE SEQUENCE [LARGE SCALE GENOMIC DNA]</scope>
    <source>
        <strain evidence="14 15">CPCC 100156</strain>
    </source>
</reference>
<evidence type="ECO:0000259" key="13">
    <source>
        <dbReference type="Pfam" id="PF08546"/>
    </source>
</evidence>
<evidence type="ECO:0000256" key="9">
    <source>
        <dbReference type="ARBA" id="ARBA00032024"/>
    </source>
</evidence>
<dbReference type="PANTHER" id="PTHR21708:SF26">
    <property type="entry name" value="2-DEHYDROPANTOATE 2-REDUCTASE"/>
    <property type="match status" value="1"/>
</dbReference>
<dbReference type="InterPro" id="IPR051402">
    <property type="entry name" value="KPR-Related"/>
</dbReference>
<dbReference type="SUPFAM" id="SSF51735">
    <property type="entry name" value="NAD(P)-binding Rossmann-fold domains"/>
    <property type="match status" value="1"/>
</dbReference>
<dbReference type="InterPro" id="IPR008927">
    <property type="entry name" value="6-PGluconate_DH-like_C_sf"/>
</dbReference>
<feature type="domain" description="Ketopantoate reductase C-terminal" evidence="13">
    <location>
        <begin position="178"/>
        <end position="294"/>
    </location>
</feature>
<dbReference type="EMBL" id="FMZX01000005">
    <property type="protein sequence ID" value="SDD22056.1"/>
    <property type="molecule type" value="Genomic_DNA"/>
</dbReference>
<dbReference type="GO" id="GO:0015940">
    <property type="term" value="P:pantothenate biosynthetic process"/>
    <property type="evidence" value="ECO:0007669"/>
    <property type="project" value="UniProtKB-UniPathway"/>
</dbReference>
<evidence type="ECO:0000259" key="12">
    <source>
        <dbReference type="Pfam" id="PF02558"/>
    </source>
</evidence>
<comment type="similarity">
    <text evidence="3 11">Belongs to the ketopantoate reductase family.</text>
</comment>